<organism evidence="2 3">
    <name type="scientific">Candidatus Woykebacteria bacterium RIFCSPHIGHO2_01_FULL_39_12</name>
    <dbReference type="NCBI Taxonomy" id="1802599"/>
    <lineage>
        <taxon>Bacteria</taxon>
        <taxon>Candidatus Woykeibacteriota</taxon>
    </lineage>
</organism>
<reference evidence="2 3" key="1">
    <citation type="journal article" date="2016" name="Nat. Commun.">
        <title>Thousands of microbial genomes shed light on interconnected biogeochemical processes in an aquifer system.</title>
        <authorList>
            <person name="Anantharaman K."/>
            <person name="Brown C.T."/>
            <person name="Hug L.A."/>
            <person name="Sharon I."/>
            <person name="Castelle C.J."/>
            <person name="Probst A.J."/>
            <person name="Thomas B.C."/>
            <person name="Singh A."/>
            <person name="Wilkins M.J."/>
            <person name="Karaoz U."/>
            <person name="Brodie E.L."/>
            <person name="Williams K.H."/>
            <person name="Hubbard S.S."/>
            <person name="Banfield J.F."/>
        </authorList>
    </citation>
    <scope>NUCLEOTIDE SEQUENCE [LARGE SCALE GENOMIC DNA]</scope>
</reference>
<accession>A0A1G1WHN5</accession>
<dbReference type="Proteomes" id="UP000177900">
    <property type="component" value="Unassembled WGS sequence"/>
</dbReference>
<evidence type="ECO:0000313" key="2">
    <source>
        <dbReference type="EMBL" id="OGY27222.1"/>
    </source>
</evidence>
<keyword evidence="1" id="KW-0812">Transmembrane</keyword>
<proteinExistence type="predicted"/>
<keyword evidence="1" id="KW-1133">Transmembrane helix</keyword>
<dbReference type="InterPro" id="IPR050490">
    <property type="entry name" value="Bact_solute-bd_prot1"/>
</dbReference>
<dbReference type="Pfam" id="PF13416">
    <property type="entry name" value="SBP_bac_8"/>
    <property type="match status" value="1"/>
</dbReference>
<name>A0A1G1WHN5_9BACT</name>
<gene>
    <name evidence="2" type="ORF">A2864_01705</name>
</gene>
<evidence type="ECO:0000313" key="3">
    <source>
        <dbReference type="Proteomes" id="UP000177900"/>
    </source>
</evidence>
<dbReference type="InterPro" id="IPR006059">
    <property type="entry name" value="SBP"/>
</dbReference>
<dbReference type="EMBL" id="MHCV01000037">
    <property type="protein sequence ID" value="OGY27222.1"/>
    <property type="molecule type" value="Genomic_DNA"/>
</dbReference>
<protein>
    <recommendedName>
        <fullName evidence="4">Sugar ABC transporter substrate-binding protein</fullName>
    </recommendedName>
</protein>
<feature type="transmembrane region" description="Helical" evidence="1">
    <location>
        <begin position="7"/>
        <end position="28"/>
    </location>
</feature>
<evidence type="ECO:0000256" key="1">
    <source>
        <dbReference type="SAM" id="Phobius"/>
    </source>
</evidence>
<sequence>MLNRLNLIITILIVAALPIIVIFGFLLFRGQLPFLKTANQKTEIVYWGLWEEEVIKPVLDDFQKINPNISVTYSRKFKEDYFSLLKNKINSKDGPDIFWFNSSWFPLFRGSLSSVPRSVYSKEEYEKVFYPVTEQLLLNSEYKGIPIELSNLVLVANTKYLRNAKFTSPPTSWLELRYQYTPSLTVWSKGRVTRSAVALGTSSNVNNAAAILATLMMQEGVKFTSDGKVTFDKSETFDGNNLGADALTFYTSFAGNNGTWNETFPDSITTFKKGLVAMIFLTSEELKTLVDEKSLLFTVSPVPQVPTKKKVVFGTFWANGVNNSSEQKAASWELAKFLSKKEVLEKVFTNEQRIQGLGRPYPRADMKEKLSSDKFFAAVVNQGELTQSWYLDEDSAEGSLNLPMVKIFKDTIDNVIRTSSAVGALHSSAGEAQKLLDSVTGVQPNQN</sequence>
<dbReference type="SUPFAM" id="SSF53850">
    <property type="entry name" value="Periplasmic binding protein-like II"/>
    <property type="match status" value="1"/>
</dbReference>
<dbReference type="Gene3D" id="3.40.190.10">
    <property type="entry name" value="Periplasmic binding protein-like II"/>
    <property type="match status" value="1"/>
</dbReference>
<keyword evidence="1" id="KW-0472">Membrane</keyword>
<evidence type="ECO:0008006" key="4">
    <source>
        <dbReference type="Google" id="ProtNLM"/>
    </source>
</evidence>
<dbReference type="PANTHER" id="PTHR43649">
    <property type="entry name" value="ARABINOSE-BINDING PROTEIN-RELATED"/>
    <property type="match status" value="1"/>
</dbReference>
<dbReference type="PANTHER" id="PTHR43649:SF30">
    <property type="entry name" value="ABC TRANSPORTER SUBSTRATE-BINDING PROTEIN"/>
    <property type="match status" value="1"/>
</dbReference>
<comment type="caution">
    <text evidence="2">The sequence shown here is derived from an EMBL/GenBank/DDBJ whole genome shotgun (WGS) entry which is preliminary data.</text>
</comment>
<dbReference type="AlphaFoldDB" id="A0A1G1WHN5"/>